<dbReference type="InterPro" id="IPR008257">
    <property type="entry name" value="Pept_M19"/>
</dbReference>
<keyword evidence="2" id="KW-1185">Reference proteome</keyword>
<evidence type="ECO:0000313" key="1">
    <source>
        <dbReference type="EMBL" id="SHK24310.1"/>
    </source>
</evidence>
<name>A0A1M6QVZ0_9FIRM</name>
<gene>
    <name evidence="1" type="ORF">SAMN02745243_02533</name>
</gene>
<proteinExistence type="predicted"/>
<dbReference type="PANTHER" id="PTHR10443">
    <property type="entry name" value="MICROSOMAL DIPEPTIDASE"/>
    <property type="match status" value="1"/>
</dbReference>
<dbReference type="PANTHER" id="PTHR10443:SF12">
    <property type="entry name" value="DIPEPTIDASE"/>
    <property type="match status" value="1"/>
</dbReference>
<dbReference type="InterPro" id="IPR032466">
    <property type="entry name" value="Metal_Hydrolase"/>
</dbReference>
<sequence length="241" mass="26983">MWGFTPKQEARDFSHVRVHGIECIGENIDLINEFYDFGVRHAGLTWNEENLLATGVRGTPGRGLTEAGRKAVRRIQDLGMLLDVSHLNDESFWGVMDAAGGPVVASHSNCRALCNHPRNLTDEQLKALAETGGVVGLNSFNEFVHREERSQTVENLVRHVVHMAELIGVDHIGFGFDFSEYLNGDTLSLYASQDTTCTIGLEDASCVPNLVKELKRAGFNQEEIEKITYKNWHRLMKEVMV</sequence>
<evidence type="ECO:0000313" key="2">
    <source>
        <dbReference type="Proteomes" id="UP000184301"/>
    </source>
</evidence>
<dbReference type="GO" id="GO:0006508">
    <property type="term" value="P:proteolysis"/>
    <property type="evidence" value="ECO:0007669"/>
    <property type="project" value="InterPro"/>
</dbReference>
<dbReference type="OrthoDB" id="9804920at2"/>
<protein>
    <submittedName>
        <fullName evidence="1">Membrane dipeptidase</fullName>
    </submittedName>
</protein>
<accession>A0A1M6QVZ0</accession>
<dbReference type="SUPFAM" id="SSF51556">
    <property type="entry name" value="Metallo-dependent hydrolases"/>
    <property type="match status" value="1"/>
</dbReference>
<dbReference type="PROSITE" id="PS51365">
    <property type="entry name" value="RENAL_DIPEPTIDASE_2"/>
    <property type="match status" value="1"/>
</dbReference>
<reference evidence="1 2" key="1">
    <citation type="submission" date="2016-11" db="EMBL/GenBank/DDBJ databases">
        <authorList>
            <person name="Jaros S."/>
            <person name="Januszkiewicz K."/>
            <person name="Wedrychowicz H."/>
        </authorList>
    </citation>
    <scope>NUCLEOTIDE SEQUENCE [LARGE SCALE GENOMIC DNA]</scope>
    <source>
        <strain evidence="1 2">DSM 15480</strain>
    </source>
</reference>
<dbReference type="AlphaFoldDB" id="A0A1M6QVZ0"/>
<dbReference type="Proteomes" id="UP000184301">
    <property type="component" value="Unassembled WGS sequence"/>
</dbReference>
<dbReference type="RefSeq" id="WP_073111012.1">
    <property type="nucleotide sequence ID" value="NZ_FQZY01000038.1"/>
</dbReference>
<dbReference type="GO" id="GO:0070573">
    <property type="term" value="F:metallodipeptidase activity"/>
    <property type="evidence" value="ECO:0007669"/>
    <property type="project" value="InterPro"/>
</dbReference>
<organism evidence="1 2">
    <name type="scientific">Hespellia stercorisuis DSM 15480</name>
    <dbReference type="NCBI Taxonomy" id="1121950"/>
    <lineage>
        <taxon>Bacteria</taxon>
        <taxon>Bacillati</taxon>
        <taxon>Bacillota</taxon>
        <taxon>Clostridia</taxon>
        <taxon>Lachnospirales</taxon>
        <taxon>Lachnospiraceae</taxon>
        <taxon>Hespellia</taxon>
    </lineage>
</organism>
<dbReference type="Pfam" id="PF01244">
    <property type="entry name" value="Peptidase_M19"/>
    <property type="match status" value="1"/>
</dbReference>
<dbReference type="Gene3D" id="3.20.20.140">
    <property type="entry name" value="Metal-dependent hydrolases"/>
    <property type="match status" value="1"/>
</dbReference>
<dbReference type="EMBL" id="FQZY01000038">
    <property type="protein sequence ID" value="SHK24310.1"/>
    <property type="molecule type" value="Genomic_DNA"/>
</dbReference>